<reference evidence="2 3" key="1">
    <citation type="submission" date="2013-03" db="EMBL/GenBank/DDBJ databases">
        <authorList>
            <person name="Warren W."/>
            <person name="Wilson R.K."/>
        </authorList>
    </citation>
    <scope>NUCLEOTIDE SEQUENCE</scope>
</reference>
<reference evidence="2" key="3">
    <citation type="submission" date="2025-09" db="UniProtKB">
        <authorList>
            <consortium name="Ensembl"/>
        </authorList>
    </citation>
    <scope>IDENTIFICATION</scope>
</reference>
<evidence type="ECO:0008006" key="4">
    <source>
        <dbReference type="Google" id="ProtNLM"/>
    </source>
</evidence>
<dbReference type="PRINTS" id="PR02045">
    <property type="entry name" value="F138DOMAIN"/>
</dbReference>
<protein>
    <recommendedName>
        <fullName evidence="4">Secreted protein</fullName>
    </recommendedName>
</protein>
<dbReference type="AlphaFoldDB" id="A0A7N9D5C8"/>
<reference evidence="2" key="2">
    <citation type="submission" date="2025-08" db="UniProtKB">
        <authorList>
            <consortium name="Ensembl"/>
        </authorList>
    </citation>
    <scope>IDENTIFICATION</scope>
</reference>
<feature type="chain" id="PRO_5031527110" description="Secreted protein" evidence="1">
    <location>
        <begin position="18"/>
        <end position="116"/>
    </location>
</feature>
<evidence type="ECO:0000313" key="2">
    <source>
        <dbReference type="Ensembl" id="ENSMFAP00000061497.1"/>
    </source>
</evidence>
<keyword evidence="1" id="KW-0732">Signal</keyword>
<proteinExistence type="predicted"/>
<evidence type="ECO:0000313" key="3">
    <source>
        <dbReference type="Proteomes" id="UP000233100"/>
    </source>
</evidence>
<evidence type="ECO:0000256" key="1">
    <source>
        <dbReference type="SAM" id="SignalP"/>
    </source>
</evidence>
<sequence>FFFFFFFETEFCSVAQARVWWWRELGSLQPPPPGFKVFFYLSLPKRWDYRHPPPCPANFCIFSGDRLSPCWPGWSPTPGKGDPPAFASQSHGITGVCHCTRPRNFSIILKMQNVTL</sequence>
<accession>A0A7N9D5C8</accession>
<feature type="signal peptide" evidence="1">
    <location>
        <begin position="1"/>
        <end position="17"/>
    </location>
</feature>
<name>A0A7N9D5C8_MACFA</name>
<dbReference type="GeneTree" id="ENSGT00940000161627"/>
<dbReference type="Ensembl" id="ENSMFAT00000087626.1">
    <property type="protein sequence ID" value="ENSMFAP00000061497.1"/>
    <property type="gene ID" value="ENSMFAG00000059537.1"/>
</dbReference>
<dbReference type="PANTHER" id="PTHR46254">
    <property type="entry name" value="PROTEIN GVQW1-RELATED"/>
    <property type="match status" value="1"/>
</dbReference>
<dbReference type="Proteomes" id="UP000233100">
    <property type="component" value="Chromosome 4"/>
</dbReference>
<keyword evidence="3" id="KW-1185">Reference proteome</keyword>
<organism evidence="2 3">
    <name type="scientific">Macaca fascicularis</name>
    <name type="common">Crab-eating macaque</name>
    <name type="synonym">Cynomolgus monkey</name>
    <dbReference type="NCBI Taxonomy" id="9541"/>
    <lineage>
        <taxon>Eukaryota</taxon>
        <taxon>Metazoa</taxon>
        <taxon>Chordata</taxon>
        <taxon>Craniata</taxon>
        <taxon>Vertebrata</taxon>
        <taxon>Euteleostomi</taxon>
        <taxon>Mammalia</taxon>
        <taxon>Eutheria</taxon>
        <taxon>Euarchontoglires</taxon>
        <taxon>Primates</taxon>
        <taxon>Haplorrhini</taxon>
        <taxon>Catarrhini</taxon>
        <taxon>Cercopithecidae</taxon>
        <taxon>Cercopithecinae</taxon>
        <taxon>Macaca</taxon>
    </lineage>
</organism>